<dbReference type="GO" id="GO:0008170">
    <property type="term" value="F:N-methyltransferase activity"/>
    <property type="evidence" value="ECO:0007669"/>
    <property type="project" value="InterPro"/>
</dbReference>
<gene>
    <name evidence="5" type="ORF">L3X37_14655</name>
</gene>
<proteinExistence type="inferred from homology"/>
<keyword evidence="2" id="KW-0489">Methyltransferase</keyword>
<feature type="domain" description="DNA methylase N-4/N-6" evidence="4">
    <location>
        <begin position="29"/>
        <end position="112"/>
    </location>
</feature>
<reference evidence="5" key="1">
    <citation type="submission" date="2022-01" db="EMBL/GenBank/DDBJ databases">
        <title>Draft genome sequence of Sabulilitoribacter arenilitoris KCTC 52401.</title>
        <authorList>
            <person name="Oh J.-S."/>
        </authorList>
    </citation>
    <scope>NUCLEOTIDE SEQUENCE</scope>
    <source>
        <strain evidence="5">HMF6543</strain>
    </source>
</reference>
<evidence type="ECO:0000256" key="3">
    <source>
        <dbReference type="ARBA" id="ARBA00022679"/>
    </source>
</evidence>
<feature type="domain" description="DNA methylase N-4/N-6" evidence="4">
    <location>
        <begin position="425"/>
        <end position="589"/>
    </location>
</feature>
<dbReference type="InterPro" id="IPR002052">
    <property type="entry name" value="DNA_methylase_N6_adenine_CS"/>
</dbReference>
<dbReference type="Proteomes" id="UP001199795">
    <property type="component" value="Unassembled WGS sequence"/>
</dbReference>
<name>A0AAE3JMR2_9FLAO</name>
<sequence length="642" mass="75146">MLKYSNEIKELVNVDLVSEPEQLHLFEKKNKKDNTNTHINSNVYNPIKALGHTAPYKIHKYFARRPWNVFSEIIKSFSNENEIILDPFCGGGVTLYEGLKLNRKVVGYDLNPLSIFIINNMVSKGDDIKLLFESFKSIIEKIGSLYDDYYFFEIGGERIYIDWIETTFKVICPQCNKETLLSNELRNKPGFYKCLNKSCDNNLKEEKGFAQRHSKRIGHKYLYLVGFDSNRQKIVYKPLKKDEKRLKEHITYLESIITNNQIAVTKDLIPQNWDRQKEDTLVEKGILNFQDLFTERNLLINNILLYYINEEKNNLSANDYELLRIAFSNTVKETNIMSFTNDAWQGGKPTTWSKHAYWIPSQFCEVNILSAFIKSLKRVKNSLSYNNTFDYKVSKTSDFKDLNDKSNFLLNNNSIALSDLPENSIDSIITDPPYGSNVQYLELSHFWYVWNRDLYNNHPDFSLEAISNRKKGFDGAKSMYTYEDNLYSVFNKCFQVLKPEKHMILTFNNKDISAWLALLFSIFRSGFTLEENGIYFQSGVDNYKQTAHTRFDGSPYGDFIYVFKKSDTKNLKTYESEESFSNDLDALYHKFSNIDEVSKYDWLMSFLNSSLPIIEGFSKSFLQTNKHNLFSKFNKAYLKKVY</sequence>
<keyword evidence="3" id="KW-0808">Transferase</keyword>
<dbReference type="SUPFAM" id="SSF53335">
    <property type="entry name" value="S-adenosyl-L-methionine-dependent methyltransferases"/>
    <property type="match status" value="2"/>
</dbReference>
<evidence type="ECO:0000313" key="6">
    <source>
        <dbReference type="Proteomes" id="UP001199795"/>
    </source>
</evidence>
<evidence type="ECO:0000313" key="5">
    <source>
        <dbReference type="EMBL" id="MCF7569587.1"/>
    </source>
</evidence>
<dbReference type="InterPro" id="IPR002941">
    <property type="entry name" value="DNA_methylase_N4/N6"/>
</dbReference>
<dbReference type="PROSITE" id="PS00092">
    <property type="entry name" value="N6_MTASE"/>
    <property type="match status" value="1"/>
</dbReference>
<protein>
    <recommendedName>
        <fullName evidence="4">DNA methylase N-4/N-6 domain-containing protein</fullName>
    </recommendedName>
</protein>
<evidence type="ECO:0000259" key="4">
    <source>
        <dbReference type="Pfam" id="PF01555"/>
    </source>
</evidence>
<evidence type="ECO:0000256" key="2">
    <source>
        <dbReference type="ARBA" id="ARBA00022603"/>
    </source>
</evidence>
<dbReference type="InterPro" id="IPR029063">
    <property type="entry name" value="SAM-dependent_MTases_sf"/>
</dbReference>
<evidence type="ECO:0000256" key="1">
    <source>
        <dbReference type="ARBA" id="ARBA00006594"/>
    </source>
</evidence>
<dbReference type="AlphaFoldDB" id="A0AAE3JMR2"/>
<accession>A0AAE3JMR2</accession>
<dbReference type="GO" id="GO:0032259">
    <property type="term" value="P:methylation"/>
    <property type="evidence" value="ECO:0007669"/>
    <property type="project" value="UniProtKB-KW"/>
</dbReference>
<dbReference type="Pfam" id="PF01555">
    <property type="entry name" value="N6_N4_Mtase"/>
    <property type="match status" value="2"/>
</dbReference>
<keyword evidence="6" id="KW-1185">Reference proteome</keyword>
<dbReference type="EMBL" id="JAKKDU010000022">
    <property type="protein sequence ID" value="MCF7569587.1"/>
    <property type="molecule type" value="Genomic_DNA"/>
</dbReference>
<dbReference type="Gene3D" id="3.40.50.150">
    <property type="entry name" value="Vaccinia Virus protein VP39"/>
    <property type="match status" value="2"/>
</dbReference>
<comment type="similarity">
    <text evidence="1">Belongs to the N(4)/N(6)-methyltransferase family.</text>
</comment>
<dbReference type="GO" id="GO:0003677">
    <property type="term" value="F:DNA binding"/>
    <property type="evidence" value="ECO:0007669"/>
    <property type="project" value="InterPro"/>
</dbReference>
<organism evidence="5 6">
    <name type="scientific">Wocania arenilitoris</name>
    <dbReference type="NCBI Taxonomy" id="2044858"/>
    <lineage>
        <taxon>Bacteria</taxon>
        <taxon>Pseudomonadati</taxon>
        <taxon>Bacteroidota</taxon>
        <taxon>Flavobacteriia</taxon>
        <taxon>Flavobacteriales</taxon>
        <taxon>Flavobacteriaceae</taxon>
        <taxon>Wocania</taxon>
    </lineage>
</organism>
<comment type="caution">
    <text evidence="5">The sequence shown here is derived from an EMBL/GenBank/DDBJ whole genome shotgun (WGS) entry which is preliminary data.</text>
</comment>